<evidence type="ECO:0000256" key="3">
    <source>
        <dbReference type="ARBA" id="ARBA00016738"/>
    </source>
</evidence>
<accession>A0A915ERP3</accession>
<evidence type="ECO:0000256" key="6">
    <source>
        <dbReference type="ARBA" id="ARBA00022934"/>
    </source>
</evidence>
<organism evidence="12 13">
    <name type="scientific">Ditylenchus dipsaci</name>
    <dbReference type="NCBI Taxonomy" id="166011"/>
    <lineage>
        <taxon>Eukaryota</taxon>
        <taxon>Metazoa</taxon>
        <taxon>Ecdysozoa</taxon>
        <taxon>Nematoda</taxon>
        <taxon>Chromadorea</taxon>
        <taxon>Rhabditida</taxon>
        <taxon>Tylenchina</taxon>
        <taxon>Tylenchomorpha</taxon>
        <taxon>Sphaerularioidea</taxon>
        <taxon>Anguinidae</taxon>
        <taxon>Anguininae</taxon>
        <taxon>Ditylenchus</taxon>
    </lineage>
</organism>
<keyword evidence="8" id="KW-0539">Nucleus</keyword>
<dbReference type="PANTHER" id="PTHR13557">
    <property type="entry name" value="COILED-COIL DOMAIN-CONTAINING PROTEIN 86"/>
    <property type="match status" value="1"/>
</dbReference>
<evidence type="ECO:0000313" key="13">
    <source>
        <dbReference type="WBParaSite" id="jg9726.2"/>
    </source>
</evidence>
<evidence type="ECO:0000256" key="1">
    <source>
        <dbReference type="ARBA" id="ARBA00004286"/>
    </source>
</evidence>
<evidence type="ECO:0000256" key="8">
    <source>
        <dbReference type="ARBA" id="ARBA00023242"/>
    </source>
</evidence>
<dbReference type="AlphaFoldDB" id="A0A915ERP3"/>
<keyword evidence="5" id="KW-0597">Phosphoprotein</keyword>
<reference evidence="13" key="1">
    <citation type="submission" date="2022-11" db="UniProtKB">
        <authorList>
            <consortium name="WormBaseParasite"/>
        </authorList>
    </citation>
    <scope>IDENTIFICATION</scope>
</reference>
<dbReference type="PANTHER" id="PTHR13557:SF1">
    <property type="entry name" value="COILED-COIL DOMAIN-CONTAINING PROTEIN 86"/>
    <property type="match status" value="1"/>
</dbReference>
<evidence type="ECO:0000256" key="4">
    <source>
        <dbReference type="ARBA" id="ARBA00022454"/>
    </source>
</evidence>
<feature type="region of interest" description="Disordered" evidence="11">
    <location>
        <begin position="1"/>
        <end position="43"/>
    </location>
</feature>
<keyword evidence="4" id="KW-0158">Chromosome</keyword>
<sequence>MEPAEQSEVMEVDKQTLSTAFDATSKRGLPKSGRWWKNEHKKRHTDIIRVKPLKSSWAVKMQQKNTGKMVKAKQTEIREALAEEKIRIKEERKEREERRKANEKKGEVVQVIRNTAKLKNTKKKNLRKLSVMYISLSAAITSLTSTKSSMNCKINAPD</sequence>
<evidence type="ECO:0000313" key="12">
    <source>
        <dbReference type="Proteomes" id="UP000887574"/>
    </source>
</evidence>
<proteinExistence type="predicted"/>
<keyword evidence="12" id="KW-1185">Reference proteome</keyword>
<comment type="function">
    <text evidence="9">Required for proper chromosome segregation during mitosis and error-free mitotic progression.</text>
</comment>
<feature type="coiled-coil region" evidence="10">
    <location>
        <begin position="74"/>
        <end position="101"/>
    </location>
</feature>
<dbReference type="GO" id="GO:0005694">
    <property type="term" value="C:chromosome"/>
    <property type="evidence" value="ECO:0007669"/>
    <property type="project" value="UniProtKB-SubCell"/>
</dbReference>
<evidence type="ECO:0000256" key="11">
    <source>
        <dbReference type="SAM" id="MobiDB-lite"/>
    </source>
</evidence>
<evidence type="ECO:0000256" key="10">
    <source>
        <dbReference type="SAM" id="Coils"/>
    </source>
</evidence>
<keyword evidence="7 10" id="KW-0175">Coiled coil</keyword>
<name>A0A915ERP3_9BILA</name>
<dbReference type="InterPro" id="IPR026570">
    <property type="entry name" value="CCDC86"/>
</dbReference>
<comment type="subcellular location">
    <subcellularLocation>
        <location evidence="1">Chromosome</location>
    </subcellularLocation>
    <subcellularLocation>
        <location evidence="2">Nucleus</location>
        <location evidence="2">Nucleolus</location>
    </subcellularLocation>
</comment>
<dbReference type="Proteomes" id="UP000887574">
    <property type="component" value="Unplaced"/>
</dbReference>
<evidence type="ECO:0000256" key="7">
    <source>
        <dbReference type="ARBA" id="ARBA00023054"/>
    </source>
</evidence>
<keyword evidence="6" id="KW-0164">Citrullination</keyword>
<evidence type="ECO:0000256" key="9">
    <source>
        <dbReference type="ARBA" id="ARBA00093307"/>
    </source>
</evidence>
<evidence type="ECO:0000256" key="5">
    <source>
        <dbReference type="ARBA" id="ARBA00022553"/>
    </source>
</evidence>
<evidence type="ECO:0000256" key="2">
    <source>
        <dbReference type="ARBA" id="ARBA00004604"/>
    </source>
</evidence>
<protein>
    <recommendedName>
        <fullName evidence="3">Coiled-coil domain-containing protein 86</fullName>
    </recommendedName>
</protein>
<dbReference type="GO" id="GO:0005730">
    <property type="term" value="C:nucleolus"/>
    <property type="evidence" value="ECO:0007669"/>
    <property type="project" value="UniProtKB-SubCell"/>
</dbReference>
<dbReference type="WBParaSite" id="jg9726.2">
    <property type="protein sequence ID" value="jg9726.2"/>
    <property type="gene ID" value="jg9726"/>
</dbReference>